<evidence type="ECO:0000313" key="1">
    <source>
        <dbReference type="EMBL" id="KAA1010799.1"/>
    </source>
</evidence>
<sequence>MQVSTETLVDMLREVEADDPIDYADLPFGEQELRRLVMTSLVERHHTVEACNMPVSDIHALYLLSTAKLVLENMVLHARLLLLQGQQVDVQALLAPFTLKGNP</sequence>
<accession>A0A5B0H6N7</accession>
<organism evidence="1 2">
    <name type="scientific">Paraburkholderia panacisoli</name>
    <dbReference type="NCBI Taxonomy" id="2603818"/>
    <lineage>
        <taxon>Bacteria</taxon>
        <taxon>Pseudomonadati</taxon>
        <taxon>Pseudomonadota</taxon>
        <taxon>Betaproteobacteria</taxon>
        <taxon>Burkholderiales</taxon>
        <taxon>Burkholderiaceae</taxon>
        <taxon>Paraburkholderia</taxon>
    </lineage>
</organism>
<dbReference type="AlphaFoldDB" id="A0A5B0H6N7"/>
<gene>
    <name evidence="1" type="ORF">FVF58_18220</name>
</gene>
<comment type="caution">
    <text evidence="1">The sequence shown here is derived from an EMBL/GenBank/DDBJ whole genome shotgun (WGS) entry which is preliminary data.</text>
</comment>
<dbReference type="RefSeq" id="WP_149671271.1">
    <property type="nucleotide sequence ID" value="NZ_VTUZ01000011.1"/>
</dbReference>
<evidence type="ECO:0000313" key="2">
    <source>
        <dbReference type="Proteomes" id="UP000325273"/>
    </source>
</evidence>
<name>A0A5B0H6N7_9BURK</name>
<reference evidence="1 2" key="1">
    <citation type="submission" date="2019-08" db="EMBL/GenBank/DDBJ databases">
        <title>Paraburkholderia sp. DCY113.</title>
        <authorList>
            <person name="Kang J."/>
        </authorList>
    </citation>
    <scope>NUCLEOTIDE SEQUENCE [LARGE SCALE GENOMIC DNA]</scope>
    <source>
        <strain evidence="1 2">DCY113</strain>
    </source>
</reference>
<dbReference type="EMBL" id="VTUZ01000011">
    <property type="protein sequence ID" value="KAA1010799.1"/>
    <property type="molecule type" value="Genomic_DNA"/>
</dbReference>
<keyword evidence="2" id="KW-1185">Reference proteome</keyword>
<proteinExistence type="predicted"/>
<dbReference type="Proteomes" id="UP000325273">
    <property type="component" value="Unassembled WGS sequence"/>
</dbReference>
<protein>
    <submittedName>
        <fullName evidence="1">Uncharacterized protein</fullName>
    </submittedName>
</protein>